<reference evidence="2" key="1">
    <citation type="journal article" date="2020" name="Phytopathology">
        <title>Genome Sequence Resources of Colletotrichum truncatum, C. plurivorum, C. musicola, and C. sojae: Four Species Pathogenic to Soybean (Glycine max).</title>
        <authorList>
            <person name="Rogerio F."/>
            <person name="Boufleur T.R."/>
            <person name="Ciampi-Guillardi M."/>
            <person name="Sukno S.A."/>
            <person name="Thon M.R."/>
            <person name="Massola Junior N.S."/>
            <person name="Baroncelli R."/>
        </authorList>
    </citation>
    <scope>NUCLEOTIDE SEQUENCE</scope>
    <source>
        <strain evidence="2">LFN0074</strain>
    </source>
</reference>
<name>A0A8H6K544_9PEZI</name>
<proteinExistence type="predicted"/>
<organism evidence="2 3">
    <name type="scientific">Colletotrichum musicola</name>
    <dbReference type="NCBI Taxonomy" id="2175873"/>
    <lineage>
        <taxon>Eukaryota</taxon>
        <taxon>Fungi</taxon>
        <taxon>Dikarya</taxon>
        <taxon>Ascomycota</taxon>
        <taxon>Pezizomycotina</taxon>
        <taxon>Sordariomycetes</taxon>
        <taxon>Hypocreomycetidae</taxon>
        <taxon>Glomerellales</taxon>
        <taxon>Glomerellaceae</taxon>
        <taxon>Colletotrichum</taxon>
        <taxon>Colletotrichum orchidearum species complex</taxon>
    </lineage>
</organism>
<feature type="region of interest" description="Disordered" evidence="1">
    <location>
        <begin position="1"/>
        <end position="28"/>
    </location>
</feature>
<keyword evidence="3" id="KW-1185">Reference proteome</keyword>
<protein>
    <submittedName>
        <fullName evidence="2">Uncharacterized protein</fullName>
    </submittedName>
</protein>
<dbReference type="EMBL" id="WIGM01000435">
    <property type="protein sequence ID" value="KAF6825294.1"/>
    <property type="molecule type" value="Genomic_DNA"/>
</dbReference>
<dbReference type="Proteomes" id="UP000639643">
    <property type="component" value="Unassembled WGS sequence"/>
</dbReference>
<accession>A0A8H6K544</accession>
<feature type="compositionally biased region" description="Polar residues" evidence="1">
    <location>
        <begin position="1"/>
        <end position="17"/>
    </location>
</feature>
<comment type="caution">
    <text evidence="2">The sequence shown here is derived from an EMBL/GenBank/DDBJ whole genome shotgun (WGS) entry which is preliminary data.</text>
</comment>
<sequence length="132" mass="14515">MLSFGKSSATEWSQFQQPPQPLDEGFQAVDSNLPPALHSCFCVDQHLGVTYIDEAEFLQIFREVLGGDTSNAAKVALTYSALSISSSRSTERSFSTPKSNSLAQAYYREGLNATEKLYTMAPSVLTFKVFSQ</sequence>
<evidence type="ECO:0000313" key="3">
    <source>
        <dbReference type="Proteomes" id="UP000639643"/>
    </source>
</evidence>
<dbReference type="AlphaFoldDB" id="A0A8H6K544"/>
<evidence type="ECO:0000256" key="1">
    <source>
        <dbReference type="SAM" id="MobiDB-lite"/>
    </source>
</evidence>
<gene>
    <name evidence="2" type="ORF">CMUS01_09885</name>
</gene>
<evidence type="ECO:0000313" key="2">
    <source>
        <dbReference type="EMBL" id="KAF6825294.1"/>
    </source>
</evidence>